<evidence type="ECO:0000256" key="1">
    <source>
        <dbReference type="SAM" id="Phobius"/>
    </source>
</evidence>
<dbReference type="SMART" id="SM01234">
    <property type="entry name" value="Haemolytic"/>
    <property type="match status" value="1"/>
</dbReference>
<feature type="transmembrane region" description="Helical" evidence="1">
    <location>
        <begin position="195"/>
        <end position="216"/>
    </location>
</feature>
<dbReference type="AlphaFoldDB" id="A0A382PJI3"/>
<evidence type="ECO:0008006" key="3">
    <source>
        <dbReference type="Google" id="ProtNLM"/>
    </source>
</evidence>
<sequence>MTESNTGRNLELKENPLSSQNMRKIILIVFITTAFGQIRYPVDSLLVSSEISIFRKVAILPVAGWQRISYNTNLFNCQFYPSCSNYGAKAIIDHGIILGCAVAADRIIRCNPGAFRYHVESQAFFKDEDGRLIDLVEPRIYQLSNKSPIVAAGLSIVPGLGRIYAGRPYDGLFSFMTLSLSGNAAYMAINQKRPYAGPFFTAVFIIAYLGEIYGGWRSAKFYQTASSSELE</sequence>
<evidence type="ECO:0000313" key="2">
    <source>
        <dbReference type="EMBL" id="SVC72815.1"/>
    </source>
</evidence>
<keyword evidence="1" id="KW-0812">Transmembrane</keyword>
<dbReference type="Pfam" id="PF01809">
    <property type="entry name" value="YidD"/>
    <property type="match status" value="1"/>
</dbReference>
<dbReference type="NCBIfam" id="TIGR00278">
    <property type="entry name" value="membrane protein insertion efficiency factor YidD"/>
    <property type="match status" value="1"/>
</dbReference>
<feature type="transmembrane region" description="Helical" evidence="1">
    <location>
        <begin position="172"/>
        <end position="189"/>
    </location>
</feature>
<keyword evidence="1" id="KW-0472">Membrane</keyword>
<keyword evidence="1" id="KW-1133">Transmembrane helix</keyword>
<accession>A0A382PJI3</accession>
<gene>
    <name evidence="2" type="ORF">METZ01_LOCUS325669</name>
</gene>
<organism evidence="2">
    <name type="scientific">marine metagenome</name>
    <dbReference type="NCBI Taxonomy" id="408172"/>
    <lineage>
        <taxon>unclassified sequences</taxon>
        <taxon>metagenomes</taxon>
        <taxon>ecological metagenomes</taxon>
    </lineage>
</organism>
<proteinExistence type="predicted"/>
<dbReference type="EMBL" id="UINC01107441">
    <property type="protein sequence ID" value="SVC72815.1"/>
    <property type="molecule type" value="Genomic_DNA"/>
</dbReference>
<protein>
    <recommendedName>
        <fullName evidence="3">Membrane protein insertion efficiency factor YidD</fullName>
    </recommendedName>
</protein>
<name>A0A382PJI3_9ZZZZ</name>
<reference evidence="2" key="1">
    <citation type="submission" date="2018-05" db="EMBL/GenBank/DDBJ databases">
        <authorList>
            <person name="Lanie J.A."/>
            <person name="Ng W.-L."/>
            <person name="Kazmierczak K.M."/>
            <person name="Andrzejewski T.M."/>
            <person name="Davidsen T.M."/>
            <person name="Wayne K.J."/>
            <person name="Tettelin H."/>
            <person name="Glass J.I."/>
            <person name="Rusch D."/>
            <person name="Podicherti R."/>
            <person name="Tsui H.-C.T."/>
            <person name="Winkler M.E."/>
        </authorList>
    </citation>
    <scope>NUCLEOTIDE SEQUENCE</scope>
</reference>
<dbReference type="InterPro" id="IPR002696">
    <property type="entry name" value="Membr_insert_effic_factor_YidD"/>
</dbReference>